<feature type="transmembrane region" description="Helical" evidence="1">
    <location>
        <begin position="72"/>
        <end position="89"/>
    </location>
</feature>
<feature type="transmembrane region" description="Helical" evidence="1">
    <location>
        <begin position="249"/>
        <end position="268"/>
    </location>
</feature>
<feature type="transmembrane region" description="Helical" evidence="1">
    <location>
        <begin position="30"/>
        <end position="51"/>
    </location>
</feature>
<name>A0AAD7FH52_9AGAR</name>
<feature type="transmembrane region" description="Helical" evidence="1">
    <location>
        <begin position="122"/>
        <end position="146"/>
    </location>
</feature>
<comment type="caution">
    <text evidence="3">The sequence shown here is derived from an EMBL/GenBank/DDBJ whole genome shotgun (WGS) entry which is preliminary data.</text>
</comment>
<evidence type="ECO:0000313" key="2">
    <source>
        <dbReference type="EMBL" id="KAJ7618482.1"/>
    </source>
</evidence>
<dbReference type="EMBL" id="JARKIF010000019">
    <property type="protein sequence ID" value="KAJ7618485.1"/>
    <property type="molecule type" value="Genomic_DNA"/>
</dbReference>
<dbReference type="Proteomes" id="UP001221142">
    <property type="component" value="Unassembled WGS sequence"/>
</dbReference>
<gene>
    <name evidence="2" type="ORF">FB45DRAFT_931751</name>
    <name evidence="3" type="ORF">FB45DRAFT_931757</name>
</gene>
<sequence>MLYRLAMMLEGKILDILSIVHHLHTHGLQYLKIVMLAIAGHAIGLLTTLAHRRVLAFVHQHHLRILSFIRKHWGPVLAALVFGLLHVLQSPRHYGYSPDRWQIPRNFVLSLPSVQLGMVSMILAPLIIHCAAISLYTVITSLCFLPSTVRAVVPDRKMYRLLSAYILASIALFLTAYNLLSFAHLEAIPVGPDASYWIRDRGSQIFTSAQPRREIWESSRSSRGHHSNWVGFYEFIRLLWATAWEALPWAQKLLIVVPTVLFYGYFYIMPVMMPRVRKIQVLLRMEYQKYRRRQAVYRRYLQESV</sequence>
<keyword evidence="4" id="KW-1185">Reference proteome</keyword>
<accession>A0AAD7FH52</accession>
<feature type="transmembrane region" description="Helical" evidence="1">
    <location>
        <begin position="158"/>
        <end position="180"/>
    </location>
</feature>
<keyword evidence="1" id="KW-0812">Transmembrane</keyword>
<evidence type="ECO:0000313" key="4">
    <source>
        <dbReference type="Proteomes" id="UP001221142"/>
    </source>
</evidence>
<organism evidence="3 4">
    <name type="scientific">Roridomyces roridus</name>
    <dbReference type="NCBI Taxonomy" id="1738132"/>
    <lineage>
        <taxon>Eukaryota</taxon>
        <taxon>Fungi</taxon>
        <taxon>Dikarya</taxon>
        <taxon>Basidiomycota</taxon>
        <taxon>Agaricomycotina</taxon>
        <taxon>Agaricomycetes</taxon>
        <taxon>Agaricomycetidae</taxon>
        <taxon>Agaricales</taxon>
        <taxon>Marasmiineae</taxon>
        <taxon>Mycenaceae</taxon>
        <taxon>Roridomyces</taxon>
    </lineage>
</organism>
<proteinExistence type="predicted"/>
<keyword evidence="1" id="KW-1133">Transmembrane helix</keyword>
<evidence type="ECO:0000256" key="1">
    <source>
        <dbReference type="SAM" id="Phobius"/>
    </source>
</evidence>
<dbReference type="AlphaFoldDB" id="A0AAD7FH52"/>
<evidence type="ECO:0000313" key="3">
    <source>
        <dbReference type="EMBL" id="KAJ7618485.1"/>
    </source>
</evidence>
<reference evidence="3" key="1">
    <citation type="submission" date="2023-03" db="EMBL/GenBank/DDBJ databases">
        <title>Massive genome expansion in bonnet fungi (Mycena s.s.) driven by repeated elements and novel gene families across ecological guilds.</title>
        <authorList>
            <consortium name="Lawrence Berkeley National Laboratory"/>
            <person name="Harder C.B."/>
            <person name="Miyauchi S."/>
            <person name="Viragh M."/>
            <person name="Kuo A."/>
            <person name="Thoen E."/>
            <person name="Andreopoulos B."/>
            <person name="Lu D."/>
            <person name="Skrede I."/>
            <person name="Drula E."/>
            <person name="Henrissat B."/>
            <person name="Morin E."/>
            <person name="Kohler A."/>
            <person name="Barry K."/>
            <person name="LaButti K."/>
            <person name="Morin E."/>
            <person name="Salamov A."/>
            <person name="Lipzen A."/>
            <person name="Mereny Z."/>
            <person name="Hegedus B."/>
            <person name="Baldrian P."/>
            <person name="Stursova M."/>
            <person name="Weitz H."/>
            <person name="Taylor A."/>
            <person name="Grigoriev I.V."/>
            <person name="Nagy L.G."/>
            <person name="Martin F."/>
            <person name="Kauserud H."/>
        </authorList>
    </citation>
    <scope>NUCLEOTIDE SEQUENCE</scope>
    <source>
        <strain evidence="3">9284</strain>
    </source>
</reference>
<dbReference type="EMBL" id="JARKIF010000019">
    <property type="protein sequence ID" value="KAJ7618482.1"/>
    <property type="molecule type" value="Genomic_DNA"/>
</dbReference>
<protein>
    <submittedName>
        <fullName evidence="3">Uncharacterized protein</fullName>
    </submittedName>
</protein>
<keyword evidence="1" id="KW-0472">Membrane</keyword>